<proteinExistence type="inferred from homology"/>
<dbReference type="InterPro" id="IPR027356">
    <property type="entry name" value="NPH3_dom"/>
</dbReference>
<evidence type="ECO:0000313" key="6">
    <source>
        <dbReference type="EMBL" id="KAJ1688873.1"/>
    </source>
</evidence>
<dbReference type="InterPro" id="IPR043454">
    <property type="entry name" value="NPH3/RPT2-like"/>
</dbReference>
<evidence type="ECO:0008006" key="8">
    <source>
        <dbReference type="Google" id="ProtNLM"/>
    </source>
</evidence>
<dbReference type="OrthoDB" id="624345at2759"/>
<keyword evidence="2" id="KW-0833">Ubl conjugation pathway</keyword>
<sequence>MAVSFPSSQLSPSMDRTTQWVFSQDIPTDLIVEVGNSCFPLHKLMMVPKSGYIRKKVHQAADPAAIIPIEISDIPGGAEAFDRAARFCYGVNFEITVYNIAALRCAAEYLEMTEEHGEASLASRTEEFLEKAALKTLSGAVAVLRSCEELLPFADKIGLVQRSIDVIGLKACKEATFPTRSPTEWWAAELSSLPPIFFQKVLAAMQARSASPKTLATAISTYTNLTLPNNATLTTHHQTHLESIVSLLPPNDTVALPISFFCVLLRNAIAVSASPASHENLEKRISSLLDTATLTDLLTITLDPSGERIANLDSVRKVISGFVERETSGSGRSLAGIFYGGGVALCSAPMQKVARMVDAFVAEIATDAEMPISKFVGIAGAIPKSARKFDDDLYRAVDIYLKAHHGLDEIDREKVCSVMDPLKLSYEARLHASQNKRLPLQIVLSALYYDQLKIRSGKGDLNMVTSPHLPTAEVVRKQAKADASLAQENETLRTELARMKMLVSNFEQSQGSGSSRYAKAVAAPSKKPTFFASFSRTFGKLNPFRHGSKDTSNIADDLSVDVAVVKPKKRRSSIS</sequence>
<gene>
    <name evidence="6" type="ORF">LUZ63_013028</name>
</gene>
<evidence type="ECO:0000313" key="7">
    <source>
        <dbReference type="Proteomes" id="UP001151287"/>
    </source>
</evidence>
<evidence type="ECO:0000256" key="1">
    <source>
        <dbReference type="ARBA" id="ARBA00004906"/>
    </source>
</evidence>
<dbReference type="AlphaFoldDB" id="A0A9Q0HK95"/>
<name>A0A9Q0HK95_9POAL</name>
<dbReference type="PROSITE" id="PS51649">
    <property type="entry name" value="NPH3"/>
    <property type="match status" value="1"/>
</dbReference>
<dbReference type="Proteomes" id="UP001151287">
    <property type="component" value="Unassembled WGS sequence"/>
</dbReference>
<feature type="domain" description="NPH3" evidence="5">
    <location>
        <begin position="184"/>
        <end position="453"/>
    </location>
</feature>
<organism evidence="6 7">
    <name type="scientific">Rhynchospora breviuscula</name>
    <dbReference type="NCBI Taxonomy" id="2022672"/>
    <lineage>
        <taxon>Eukaryota</taxon>
        <taxon>Viridiplantae</taxon>
        <taxon>Streptophyta</taxon>
        <taxon>Embryophyta</taxon>
        <taxon>Tracheophyta</taxon>
        <taxon>Spermatophyta</taxon>
        <taxon>Magnoliopsida</taxon>
        <taxon>Liliopsida</taxon>
        <taxon>Poales</taxon>
        <taxon>Cyperaceae</taxon>
        <taxon>Cyperoideae</taxon>
        <taxon>Rhynchosporeae</taxon>
        <taxon>Rhynchospora</taxon>
    </lineage>
</organism>
<dbReference type="SUPFAM" id="SSF54695">
    <property type="entry name" value="POZ domain"/>
    <property type="match status" value="1"/>
</dbReference>
<evidence type="ECO:0000259" key="4">
    <source>
        <dbReference type="PROSITE" id="PS50097"/>
    </source>
</evidence>
<reference evidence="6" key="1">
    <citation type="journal article" date="2022" name="Cell">
        <title>Repeat-based holocentromeres influence genome architecture and karyotype evolution.</title>
        <authorList>
            <person name="Hofstatter P.G."/>
            <person name="Thangavel G."/>
            <person name="Lux T."/>
            <person name="Neumann P."/>
            <person name="Vondrak T."/>
            <person name="Novak P."/>
            <person name="Zhang M."/>
            <person name="Costa L."/>
            <person name="Castellani M."/>
            <person name="Scott A."/>
            <person name="Toegelov H."/>
            <person name="Fuchs J."/>
            <person name="Mata-Sucre Y."/>
            <person name="Dias Y."/>
            <person name="Vanzela A.L.L."/>
            <person name="Huettel B."/>
            <person name="Almeida C.C.S."/>
            <person name="Simkova H."/>
            <person name="Souza G."/>
            <person name="Pedrosa-Harand A."/>
            <person name="Macas J."/>
            <person name="Mayer K.F.X."/>
            <person name="Houben A."/>
            <person name="Marques A."/>
        </authorList>
    </citation>
    <scope>NUCLEOTIDE SEQUENCE</scope>
    <source>
        <strain evidence="6">RhyBre1mFocal</strain>
    </source>
</reference>
<evidence type="ECO:0000259" key="5">
    <source>
        <dbReference type="PROSITE" id="PS51649"/>
    </source>
</evidence>
<evidence type="ECO:0000256" key="3">
    <source>
        <dbReference type="PROSITE-ProRule" id="PRU00982"/>
    </source>
</evidence>
<dbReference type="Gene3D" id="3.30.710.10">
    <property type="entry name" value="Potassium Channel Kv1.1, Chain A"/>
    <property type="match status" value="1"/>
</dbReference>
<dbReference type="InterPro" id="IPR000210">
    <property type="entry name" value="BTB/POZ_dom"/>
</dbReference>
<comment type="pathway">
    <text evidence="1">Protein modification; protein ubiquitination.</text>
</comment>
<feature type="domain" description="BTB" evidence="4">
    <location>
        <begin position="28"/>
        <end position="97"/>
    </location>
</feature>
<dbReference type="EMBL" id="JAMQYH010000004">
    <property type="protein sequence ID" value="KAJ1688873.1"/>
    <property type="molecule type" value="Genomic_DNA"/>
</dbReference>
<accession>A0A9Q0HK95</accession>
<dbReference type="PROSITE" id="PS50097">
    <property type="entry name" value="BTB"/>
    <property type="match status" value="1"/>
</dbReference>
<dbReference type="Pfam" id="PF03000">
    <property type="entry name" value="NPH3"/>
    <property type="match status" value="1"/>
</dbReference>
<comment type="similarity">
    <text evidence="3">Belongs to the NPH3 family.</text>
</comment>
<comment type="caution">
    <text evidence="6">The sequence shown here is derived from an EMBL/GenBank/DDBJ whole genome shotgun (WGS) entry which is preliminary data.</text>
</comment>
<dbReference type="PANTHER" id="PTHR32370">
    <property type="entry name" value="OS12G0117600 PROTEIN"/>
    <property type="match status" value="1"/>
</dbReference>
<keyword evidence="7" id="KW-1185">Reference proteome</keyword>
<protein>
    <recommendedName>
        <fullName evidence="8">Root phototropism protein 2</fullName>
    </recommendedName>
</protein>
<dbReference type="InterPro" id="IPR011333">
    <property type="entry name" value="SKP1/BTB/POZ_sf"/>
</dbReference>
<evidence type="ECO:0000256" key="2">
    <source>
        <dbReference type="ARBA" id="ARBA00022786"/>
    </source>
</evidence>